<evidence type="ECO:0000313" key="2">
    <source>
        <dbReference type="EMBL" id="QDS70036.1"/>
    </source>
</evidence>
<evidence type="ECO:0000313" key="3">
    <source>
        <dbReference type="Proteomes" id="UP000316270"/>
    </source>
</evidence>
<dbReference type="AlphaFoldDB" id="A0A517L344"/>
<dbReference type="EMBL" id="CP042188">
    <property type="protein sequence ID" value="QDS70036.1"/>
    <property type="molecule type" value="Genomic_DNA"/>
</dbReference>
<evidence type="ECO:0000259" key="1">
    <source>
        <dbReference type="PROSITE" id="PS50097"/>
    </source>
</evidence>
<dbReference type="OrthoDB" id="6359816at2759"/>
<dbReference type="PANTHER" id="PTHR47843">
    <property type="entry name" value="BTB DOMAIN-CONTAINING PROTEIN-RELATED"/>
    <property type="match status" value="1"/>
</dbReference>
<dbReference type="PROSITE" id="PS50097">
    <property type="entry name" value="BTB"/>
    <property type="match status" value="1"/>
</dbReference>
<organism evidence="2 3">
    <name type="scientific">Venturia effusa</name>
    <dbReference type="NCBI Taxonomy" id="50376"/>
    <lineage>
        <taxon>Eukaryota</taxon>
        <taxon>Fungi</taxon>
        <taxon>Dikarya</taxon>
        <taxon>Ascomycota</taxon>
        <taxon>Pezizomycotina</taxon>
        <taxon>Dothideomycetes</taxon>
        <taxon>Pleosporomycetidae</taxon>
        <taxon>Venturiales</taxon>
        <taxon>Venturiaceae</taxon>
        <taxon>Venturia</taxon>
    </lineage>
</organism>
<dbReference type="CDD" id="cd18186">
    <property type="entry name" value="BTB_POZ_ZBTB_KLHL-like"/>
    <property type="match status" value="1"/>
</dbReference>
<reference evidence="2 3" key="1">
    <citation type="submission" date="2019-07" db="EMBL/GenBank/DDBJ databases">
        <title>Finished genome of Venturia effusa.</title>
        <authorList>
            <person name="Young C.A."/>
            <person name="Cox M.P."/>
            <person name="Ganley A.R.D."/>
            <person name="David W.J."/>
        </authorList>
    </citation>
    <scope>NUCLEOTIDE SEQUENCE [LARGE SCALE GENOMIC DNA]</scope>
    <source>
        <strain evidence="3">albino</strain>
    </source>
</reference>
<gene>
    <name evidence="2" type="ORF">FKW77_003920</name>
</gene>
<dbReference type="InterPro" id="IPR011333">
    <property type="entry name" value="SKP1/BTB/POZ_sf"/>
</dbReference>
<dbReference type="Gene3D" id="3.30.710.10">
    <property type="entry name" value="Potassium Channel Kv1.1, Chain A"/>
    <property type="match status" value="1"/>
</dbReference>
<dbReference type="STRING" id="50376.A0A517L344"/>
<accession>A0A517L344</accession>
<sequence length="270" mass="30505">MAGHANAIAAELREIHKAGLLRMLETGVHSDLQIDCMDSTAFHVHKAIVCAHSSFFEKACHCDSFQEGNESRINLTVGESGIIKLLFTFLYTFEYDDTKLTNLYDGSRLTTNVMVYAAADFYDVPPLKRLAITNFNAASDLRNWNEGDFLEALVKIYSTTHKNDRGLRDPAIKLAIFHQMQLLDLHTVHAPVFLDILSRDAEIGKDIALLTMATADKFTRMVKNRRMQCSKNGCKQNWDDASLVMTSGWNDSLRCYRVLECRQCGVGEVW</sequence>
<dbReference type="InterPro" id="IPR000210">
    <property type="entry name" value="BTB/POZ_dom"/>
</dbReference>
<dbReference type="PANTHER" id="PTHR47843:SF5">
    <property type="entry name" value="BTB_POZ DOMAIN PROTEIN"/>
    <property type="match status" value="1"/>
</dbReference>
<protein>
    <recommendedName>
        <fullName evidence="1">BTB domain-containing protein</fullName>
    </recommendedName>
</protein>
<feature type="domain" description="BTB" evidence="1">
    <location>
        <begin position="30"/>
        <end position="99"/>
    </location>
</feature>
<dbReference type="SUPFAM" id="SSF54695">
    <property type="entry name" value="POZ domain"/>
    <property type="match status" value="1"/>
</dbReference>
<keyword evidence="3" id="KW-1185">Reference proteome</keyword>
<name>A0A517L344_9PEZI</name>
<dbReference type="Proteomes" id="UP000316270">
    <property type="component" value="Chromosome 4"/>
</dbReference>
<dbReference type="Pfam" id="PF00651">
    <property type="entry name" value="BTB"/>
    <property type="match status" value="1"/>
</dbReference>
<dbReference type="SMART" id="SM00225">
    <property type="entry name" value="BTB"/>
    <property type="match status" value="1"/>
</dbReference>
<proteinExistence type="predicted"/>